<comment type="caution">
    <text evidence="4">The sequence shown here is derived from an EMBL/GenBank/DDBJ whole genome shotgun (WGS) entry which is preliminary data.</text>
</comment>
<keyword evidence="2" id="KW-1133">Transmembrane helix</keyword>
<feature type="domain" description="Protein-glutamine gamma-glutamyltransferase-like C-terminal" evidence="3">
    <location>
        <begin position="142"/>
        <end position="209"/>
    </location>
</feature>
<dbReference type="Pfam" id="PF13559">
    <property type="entry name" value="DUF4129"/>
    <property type="match status" value="1"/>
</dbReference>
<evidence type="ECO:0000313" key="4">
    <source>
        <dbReference type="EMBL" id="HJA04411.1"/>
    </source>
</evidence>
<proteinExistence type="predicted"/>
<feature type="transmembrane region" description="Helical" evidence="2">
    <location>
        <begin position="56"/>
        <end position="81"/>
    </location>
</feature>
<evidence type="ECO:0000313" key="5">
    <source>
        <dbReference type="Proteomes" id="UP000824220"/>
    </source>
</evidence>
<dbReference type="Proteomes" id="UP000824220">
    <property type="component" value="Unassembled WGS sequence"/>
</dbReference>
<accession>A0A9D2KHH9</accession>
<dbReference type="AlphaFoldDB" id="A0A9D2KHH9"/>
<dbReference type="InterPro" id="IPR025403">
    <property type="entry name" value="TgpA-like_C"/>
</dbReference>
<reference evidence="4" key="2">
    <citation type="submission" date="2021-04" db="EMBL/GenBank/DDBJ databases">
        <authorList>
            <person name="Gilroy R."/>
        </authorList>
    </citation>
    <scope>NUCLEOTIDE SEQUENCE</scope>
    <source>
        <strain evidence="4">ChiHjej8B7-3636</strain>
    </source>
</reference>
<dbReference type="EMBL" id="DXAM01000084">
    <property type="protein sequence ID" value="HJA04411.1"/>
    <property type="molecule type" value="Genomic_DNA"/>
</dbReference>
<evidence type="ECO:0000259" key="3">
    <source>
        <dbReference type="Pfam" id="PF13559"/>
    </source>
</evidence>
<keyword evidence="2" id="KW-0812">Transmembrane</keyword>
<evidence type="ECO:0000256" key="2">
    <source>
        <dbReference type="SAM" id="Phobius"/>
    </source>
</evidence>
<organism evidence="4 5">
    <name type="scientific">Candidatus Microbacterium stercoravium</name>
    <dbReference type="NCBI Taxonomy" id="2838697"/>
    <lineage>
        <taxon>Bacteria</taxon>
        <taxon>Bacillati</taxon>
        <taxon>Actinomycetota</taxon>
        <taxon>Actinomycetes</taxon>
        <taxon>Micrococcales</taxon>
        <taxon>Microbacteriaceae</taxon>
        <taxon>Microbacterium</taxon>
    </lineage>
</organism>
<reference evidence="4" key="1">
    <citation type="journal article" date="2021" name="PeerJ">
        <title>Extensive microbial diversity within the chicken gut microbiome revealed by metagenomics and culture.</title>
        <authorList>
            <person name="Gilroy R."/>
            <person name="Ravi A."/>
            <person name="Getino M."/>
            <person name="Pursley I."/>
            <person name="Horton D.L."/>
            <person name="Alikhan N.F."/>
            <person name="Baker D."/>
            <person name="Gharbi K."/>
            <person name="Hall N."/>
            <person name="Watson M."/>
            <person name="Adriaenssens E.M."/>
            <person name="Foster-Nyarko E."/>
            <person name="Jarju S."/>
            <person name="Secka A."/>
            <person name="Antonio M."/>
            <person name="Oren A."/>
            <person name="Chaudhuri R.R."/>
            <person name="La Ragione R."/>
            <person name="Hildebrand F."/>
            <person name="Pallen M.J."/>
        </authorList>
    </citation>
    <scope>NUCLEOTIDE SEQUENCE</scope>
    <source>
        <strain evidence="4">ChiHjej8B7-3636</strain>
    </source>
</reference>
<feature type="region of interest" description="Disordered" evidence="1">
    <location>
        <begin position="26"/>
        <end position="52"/>
    </location>
</feature>
<sequence length="218" mass="22896">MVLLVLIMAASSVQGTARFELRDVGWGTAEQPPPPTMPPMTPGPAAQRPANDGSDAAGTVVMIILLVLAAAIIAVVAFFVVRAIVRALRARVPVARPASPGAASLEAEPDLEKAAPAIRQGIRTAADRMDDHPEPSDAIVAAWVGLEASAADAGTTRGLSETPAEFTVRVIAHRQQISGEVRTLLGLYERVRFAGRAATDADRVTARLALVAIEEGWR</sequence>
<keyword evidence="2" id="KW-0472">Membrane</keyword>
<protein>
    <submittedName>
        <fullName evidence="4">DUF4129 domain-containing protein</fullName>
    </submittedName>
</protein>
<name>A0A9D2KHH9_9MICO</name>
<gene>
    <name evidence="4" type="ORF">H9800_06065</name>
</gene>
<evidence type="ECO:0000256" key="1">
    <source>
        <dbReference type="SAM" id="MobiDB-lite"/>
    </source>
</evidence>
<feature type="compositionally biased region" description="Pro residues" evidence="1">
    <location>
        <begin position="31"/>
        <end position="42"/>
    </location>
</feature>